<evidence type="ECO:0000256" key="3">
    <source>
        <dbReference type="ARBA" id="ARBA00022989"/>
    </source>
</evidence>
<dbReference type="InterPro" id="IPR044839">
    <property type="entry name" value="NDR1-like"/>
</dbReference>
<keyword evidence="8" id="KW-1185">Reference proteome</keyword>
<dbReference type="EMBL" id="JAKOGI010001259">
    <property type="protein sequence ID" value="KAJ8426624.1"/>
    <property type="molecule type" value="Genomic_DNA"/>
</dbReference>
<evidence type="ECO:0000256" key="4">
    <source>
        <dbReference type="ARBA" id="ARBA00023136"/>
    </source>
</evidence>
<keyword evidence="3 5" id="KW-1133">Transmembrane helix</keyword>
<dbReference type="Proteomes" id="UP001153076">
    <property type="component" value="Unassembled WGS sequence"/>
</dbReference>
<evidence type="ECO:0000256" key="2">
    <source>
        <dbReference type="ARBA" id="ARBA00022692"/>
    </source>
</evidence>
<dbReference type="OrthoDB" id="669838at2759"/>
<protein>
    <recommendedName>
        <fullName evidence="6">Late embryogenesis abundant protein LEA-2 subgroup domain-containing protein</fullName>
    </recommendedName>
</protein>
<proteinExistence type="predicted"/>
<evidence type="ECO:0000313" key="8">
    <source>
        <dbReference type="Proteomes" id="UP001153076"/>
    </source>
</evidence>
<dbReference type="AlphaFoldDB" id="A0A9Q1GWT0"/>
<dbReference type="InterPro" id="IPR004864">
    <property type="entry name" value="LEA_2"/>
</dbReference>
<evidence type="ECO:0000313" key="7">
    <source>
        <dbReference type="EMBL" id="KAJ8426624.1"/>
    </source>
</evidence>
<dbReference type="PANTHER" id="PTHR31415">
    <property type="entry name" value="OS05G0367900 PROTEIN"/>
    <property type="match status" value="1"/>
</dbReference>
<keyword evidence="4 5" id="KW-0472">Membrane</keyword>
<evidence type="ECO:0000259" key="6">
    <source>
        <dbReference type="Pfam" id="PF03168"/>
    </source>
</evidence>
<sequence>MAGRRTSQNACLPNPSRPYGSNNPNSRVRLIAFILLALIVIVGLAILITWLAIKPKKIQFSVDEGWIQNYSLANGKLNSTFNFVIRAYNPNSKGSIYYDTMDVKVYYRGQTVATETIEPFFQPHKNVTRIMLQNKAQNVALQGRAVHDLKVERTGGEVDLDVKIKGKIRVKVGVWKSRHKMKVLCSPVVVNFSNHTKFRRIDCEVDNLQNLLAFSSTSPFLKLHDGASSFLPP</sequence>
<dbReference type="GO" id="GO:0009506">
    <property type="term" value="C:plasmodesma"/>
    <property type="evidence" value="ECO:0007669"/>
    <property type="project" value="TreeGrafter"/>
</dbReference>
<dbReference type="PANTHER" id="PTHR31415:SF130">
    <property type="entry name" value="NDR1_HIN1-LIKE PROTEIN 6"/>
    <property type="match status" value="1"/>
</dbReference>
<feature type="transmembrane region" description="Helical" evidence="5">
    <location>
        <begin position="30"/>
        <end position="53"/>
    </location>
</feature>
<name>A0A9Q1GWT0_9CARY</name>
<keyword evidence="2 5" id="KW-0812">Transmembrane</keyword>
<dbReference type="GO" id="GO:0098542">
    <property type="term" value="P:defense response to other organism"/>
    <property type="evidence" value="ECO:0007669"/>
    <property type="project" value="InterPro"/>
</dbReference>
<gene>
    <name evidence="7" type="ORF">Cgig2_016067</name>
</gene>
<reference evidence="7" key="1">
    <citation type="submission" date="2022-04" db="EMBL/GenBank/DDBJ databases">
        <title>Carnegiea gigantea Genome sequencing and assembly v2.</title>
        <authorList>
            <person name="Copetti D."/>
            <person name="Sanderson M.J."/>
            <person name="Burquez A."/>
            <person name="Wojciechowski M.F."/>
        </authorList>
    </citation>
    <scope>NUCLEOTIDE SEQUENCE</scope>
    <source>
        <strain evidence="7">SGP5-SGP5p</strain>
        <tissue evidence="7">Aerial part</tissue>
    </source>
</reference>
<comment type="subcellular location">
    <subcellularLocation>
        <location evidence="1">Membrane</location>
        <topology evidence="1">Single-pass membrane protein</topology>
    </subcellularLocation>
</comment>
<dbReference type="GO" id="GO:0005886">
    <property type="term" value="C:plasma membrane"/>
    <property type="evidence" value="ECO:0007669"/>
    <property type="project" value="TreeGrafter"/>
</dbReference>
<evidence type="ECO:0000256" key="1">
    <source>
        <dbReference type="ARBA" id="ARBA00004167"/>
    </source>
</evidence>
<comment type="caution">
    <text evidence="7">The sequence shown here is derived from an EMBL/GenBank/DDBJ whole genome shotgun (WGS) entry which is preliminary data.</text>
</comment>
<feature type="domain" description="Late embryogenesis abundant protein LEA-2 subgroup" evidence="6">
    <location>
        <begin position="85"/>
        <end position="179"/>
    </location>
</feature>
<organism evidence="7 8">
    <name type="scientific">Carnegiea gigantea</name>
    <dbReference type="NCBI Taxonomy" id="171969"/>
    <lineage>
        <taxon>Eukaryota</taxon>
        <taxon>Viridiplantae</taxon>
        <taxon>Streptophyta</taxon>
        <taxon>Embryophyta</taxon>
        <taxon>Tracheophyta</taxon>
        <taxon>Spermatophyta</taxon>
        <taxon>Magnoliopsida</taxon>
        <taxon>eudicotyledons</taxon>
        <taxon>Gunneridae</taxon>
        <taxon>Pentapetalae</taxon>
        <taxon>Caryophyllales</taxon>
        <taxon>Cactineae</taxon>
        <taxon>Cactaceae</taxon>
        <taxon>Cactoideae</taxon>
        <taxon>Echinocereeae</taxon>
        <taxon>Carnegiea</taxon>
    </lineage>
</organism>
<accession>A0A9Q1GWT0</accession>
<dbReference type="Gene3D" id="2.60.40.1820">
    <property type="match status" value="1"/>
</dbReference>
<evidence type="ECO:0000256" key="5">
    <source>
        <dbReference type="SAM" id="Phobius"/>
    </source>
</evidence>
<dbReference type="Pfam" id="PF03168">
    <property type="entry name" value="LEA_2"/>
    <property type="match status" value="1"/>
</dbReference>